<protein>
    <submittedName>
        <fullName evidence="1">Uncharacterized protein</fullName>
    </submittedName>
</protein>
<sequence>MPESNQNPLTFVTSTVGNAAGGVAKTAGGVVGAAGRGVGDTVTGVTGSAGKPVGDALHSLGDGVEGGAKNVGVSLCDLFGIWPPLRPLAKASGLMMLIESI</sequence>
<dbReference type="PANTHER" id="PTHR40636">
    <property type="entry name" value="CSBD-LIKE DOMAIN-CONTAINING PROTEIN"/>
    <property type="match status" value="1"/>
</dbReference>
<dbReference type="AlphaFoldDB" id="A0AA43QGC0"/>
<gene>
    <name evidence="1" type="ORF">OHK93_000287</name>
</gene>
<comment type="caution">
    <text evidence="1">The sequence shown here is derived from an EMBL/GenBank/DDBJ whole genome shotgun (WGS) entry which is preliminary data.</text>
</comment>
<dbReference type="Proteomes" id="UP001161017">
    <property type="component" value="Unassembled WGS sequence"/>
</dbReference>
<evidence type="ECO:0000313" key="1">
    <source>
        <dbReference type="EMBL" id="MDI1485152.1"/>
    </source>
</evidence>
<keyword evidence="2" id="KW-1185">Reference proteome</keyword>
<name>A0AA43QGC0_9LECA</name>
<reference evidence="1" key="1">
    <citation type="journal article" date="2023" name="Genome Biol. Evol.">
        <title>First Whole Genome Sequence and Flow Cytometry Genome Size Data for the Lichen-Forming Fungus Ramalina farinacea (Ascomycota).</title>
        <authorList>
            <person name="Llewellyn T."/>
            <person name="Mian S."/>
            <person name="Hill R."/>
            <person name="Leitch I.J."/>
            <person name="Gaya E."/>
        </authorList>
    </citation>
    <scope>NUCLEOTIDE SEQUENCE</scope>
    <source>
        <strain evidence="1">LIQ254RAFAR</strain>
    </source>
</reference>
<accession>A0AA43QGC0</accession>
<proteinExistence type="predicted"/>
<evidence type="ECO:0000313" key="2">
    <source>
        <dbReference type="Proteomes" id="UP001161017"/>
    </source>
</evidence>
<dbReference type="EMBL" id="JAPUFD010000001">
    <property type="protein sequence ID" value="MDI1485152.1"/>
    <property type="molecule type" value="Genomic_DNA"/>
</dbReference>
<organism evidence="1 2">
    <name type="scientific">Ramalina farinacea</name>
    <dbReference type="NCBI Taxonomy" id="258253"/>
    <lineage>
        <taxon>Eukaryota</taxon>
        <taxon>Fungi</taxon>
        <taxon>Dikarya</taxon>
        <taxon>Ascomycota</taxon>
        <taxon>Pezizomycotina</taxon>
        <taxon>Lecanoromycetes</taxon>
        <taxon>OSLEUM clade</taxon>
        <taxon>Lecanoromycetidae</taxon>
        <taxon>Lecanorales</taxon>
        <taxon>Lecanorineae</taxon>
        <taxon>Ramalinaceae</taxon>
        <taxon>Ramalina</taxon>
    </lineage>
</organism>
<dbReference type="PANTHER" id="PTHR40636:SF1">
    <property type="entry name" value="CSBD-LIKE DOMAIN-CONTAINING PROTEIN"/>
    <property type="match status" value="1"/>
</dbReference>